<evidence type="ECO:0000256" key="1">
    <source>
        <dbReference type="SAM" id="MobiDB-lite"/>
    </source>
</evidence>
<dbReference type="Gene3D" id="2.30.29.80">
    <property type="match status" value="1"/>
</dbReference>
<gene>
    <name evidence="3" type="ORF">HHL25_13930</name>
</gene>
<feature type="domain" description="DUF1508" evidence="2">
    <location>
        <begin position="72"/>
        <end position="119"/>
    </location>
</feature>
<feature type="domain" description="DUF1508" evidence="2">
    <location>
        <begin position="11"/>
        <end position="55"/>
    </location>
</feature>
<reference evidence="3 4" key="1">
    <citation type="submission" date="2020-04" db="EMBL/GenBank/DDBJ databases">
        <title>Rhizobium sp. S-51 isolated from soil.</title>
        <authorList>
            <person name="Dahal R.H."/>
        </authorList>
    </citation>
    <scope>NUCLEOTIDE SEQUENCE [LARGE SCALE GENOMIC DNA]</scope>
    <source>
        <strain evidence="3 4">S-51</strain>
    </source>
</reference>
<accession>A0A7Y0AXJ9</accession>
<dbReference type="AlphaFoldDB" id="A0A7Y0AXJ9"/>
<protein>
    <submittedName>
        <fullName evidence="3">DUF1508 domain-containing protein</fullName>
    </submittedName>
</protein>
<evidence type="ECO:0000313" key="4">
    <source>
        <dbReference type="Proteomes" id="UP000541470"/>
    </source>
</evidence>
<comment type="caution">
    <text evidence="3">The sequence shown here is derived from an EMBL/GenBank/DDBJ whole genome shotgun (WGS) entry which is preliminary data.</text>
</comment>
<feature type="region of interest" description="Disordered" evidence="1">
    <location>
        <begin position="94"/>
        <end position="124"/>
    </location>
</feature>
<dbReference type="EMBL" id="JABBGK010000002">
    <property type="protein sequence ID" value="NML75227.1"/>
    <property type="molecule type" value="Genomic_DNA"/>
</dbReference>
<dbReference type="InterPro" id="IPR010879">
    <property type="entry name" value="DUF1508"/>
</dbReference>
<evidence type="ECO:0000259" key="2">
    <source>
        <dbReference type="Pfam" id="PF07411"/>
    </source>
</evidence>
<organism evidence="3 4">
    <name type="scientific">Rhizobium terricola</name>
    <dbReference type="NCBI Taxonomy" id="2728849"/>
    <lineage>
        <taxon>Bacteria</taxon>
        <taxon>Pseudomonadati</taxon>
        <taxon>Pseudomonadota</taxon>
        <taxon>Alphaproteobacteria</taxon>
        <taxon>Hyphomicrobiales</taxon>
        <taxon>Rhizobiaceae</taxon>
        <taxon>Rhizobium/Agrobacterium group</taxon>
        <taxon>Rhizobium</taxon>
    </lineage>
</organism>
<dbReference type="Pfam" id="PF07411">
    <property type="entry name" value="DUF1508"/>
    <property type="match status" value="2"/>
</dbReference>
<dbReference type="PANTHER" id="PTHR40606">
    <property type="match status" value="1"/>
</dbReference>
<dbReference type="RefSeq" id="WP_169591959.1">
    <property type="nucleotide sequence ID" value="NZ_JABBGK010000002.1"/>
</dbReference>
<dbReference type="PANTHER" id="PTHR40606:SF1">
    <property type="entry name" value="UPF0339 PROTEIN YEGP"/>
    <property type="match status" value="1"/>
</dbReference>
<dbReference type="Proteomes" id="UP000541470">
    <property type="component" value="Unassembled WGS sequence"/>
</dbReference>
<evidence type="ECO:0000313" key="3">
    <source>
        <dbReference type="EMBL" id="NML75227.1"/>
    </source>
</evidence>
<sequence>MHKFKILKNEKGAFRIQFVYNSEVMVWSENYASKASAKNCIDSIKKNAPDAAIVDLTKEETGSGYRFEIDEAKNGETFIRFRASNGEIMVRSETYSSKSSAKNCAESIKKNAPEAPVEDETDIA</sequence>
<dbReference type="SUPFAM" id="SSF160113">
    <property type="entry name" value="YegP-like"/>
    <property type="match status" value="2"/>
</dbReference>
<proteinExistence type="predicted"/>
<dbReference type="InterPro" id="IPR036913">
    <property type="entry name" value="YegP-like_sf"/>
</dbReference>
<keyword evidence="4" id="KW-1185">Reference proteome</keyword>
<dbReference type="InterPro" id="IPR051141">
    <property type="entry name" value="UPF0339_domain"/>
</dbReference>
<name>A0A7Y0AXJ9_9HYPH</name>